<evidence type="ECO:0000313" key="2">
    <source>
        <dbReference type="EMBL" id="RMV29507.1"/>
    </source>
</evidence>
<organism evidence="2 3">
    <name type="scientific">Pseudomonas syringae pv. maculicola</name>
    <dbReference type="NCBI Taxonomy" id="59511"/>
    <lineage>
        <taxon>Bacteria</taxon>
        <taxon>Pseudomonadati</taxon>
        <taxon>Pseudomonadota</taxon>
        <taxon>Gammaproteobacteria</taxon>
        <taxon>Pseudomonadales</taxon>
        <taxon>Pseudomonadaceae</taxon>
        <taxon>Pseudomonas</taxon>
    </lineage>
</organism>
<feature type="domain" description="Shedu protein SduA C-terminal" evidence="1">
    <location>
        <begin position="236"/>
        <end position="400"/>
    </location>
</feature>
<sequence length="414" mass="47370">MTTTAVEFEDDGEQLILVYRPRDGTDWVLRRILEKGKVVIKGTFHLSDEHLAAHDQLPFEDGAFIDAGLRNPDYFDDPWIAFKIGSRDGDYFRLDPAILGIDVPVLLSKDAPVTWRWFSTDRPVSIFAVIAELKPSRIVIGGSESDAIPISEYEKLIDQFPTPYEVRRYVQARVGTVVRQYSDARVDAESKLNAYVNKRVKAKGKDLFKPVRQAEIAKYEFLLDQLQKMLDSEDGYSEAAWQKEILQIVCLLNPKYIAAFPEVEIPDTDSETKRFLDFLLVDASGNVDVIEIKRPFAKGLVTSTTYRDNHIASRDLSGTVMQIEKYLRHLNRWGSKGEVALRKQIGDKLPPDFKIKITNPCGVIIMGREKGLTHAQLRDLEVTRRHYKHIADIVTYDELLRRLKFILEQLQAES</sequence>
<dbReference type="Pfam" id="PF14082">
    <property type="entry name" value="SduA_C"/>
    <property type="match status" value="1"/>
</dbReference>
<dbReference type="EMBL" id="RBUQ01000316">
    <property type="protein sequence ID" value="RMV29507.1"/>
    <property type="molecule type" value="Genomic_DNA"/>
</dbReference>
<dbReference type="InterPro" id="IPR025359">
    <property type="entry name" value="SduA_C"/>
</dbReference>
<dbReference type="Proteomes" id="UP000271631">
    <property type="component" value="Unassembled WGS sequence"/>
</dbReference>
<protein>
    <recommendedName>
        <fullName evidence="1">Shedu protein SduA C-terminal domain-containing protein</fullName>
    </recommendedName>
</protein>
<evidence type="ECO:0000313" key="3">
    <source>
        <dbReference type="Proteomes" id="UP000271631"/>
    </source>
</evidence>
<dbReference type="RefSeq" id="WP_122366070.1">
    <property type="nucleotide sequence ID" value="NZ_RBUQ01000316.1"/>
</dbReference>
<gene>
    <name evidence="2" type="ORF">ALP13_02800</name>
</gene>
<name>A0A3M6BDQ7_PSEYM</name>
<evidence type="ECO:0000259" key="1">
    <source>
        <dbReference type="Pfam" id="PF14082"/>
    </source>
</evidence>
<comment type="caution">
    <text evidence="2">The sequence shown here is derived from an EMBL/GenBank/DDBJ whole genome shotgun (WGS) entry which is preliminary data.</text>
</comment>
<proteinExistence type="predicted"/>
<accession>A0A3M6BDQ7</accession>
<dbReference type="AlphaFoldDB" id="A0A3M6BDQ7"/>
<reference evidence="2 3" key="1">
    <citation type="submission" date="2018-08" db="EMBL/GenBank/DDBJ databases">
        <title>Recombination of ecologically and evolutionarily significant loci maintains genetic cohesion in the Pseudomonas syringae species complex.</title>
        <authorList>
            <person name="Dillon M."/>
            <person name="Thakur S."/>
            <person name="Almeida R.N.D."/>
            <person name="Weir B.S."/>
            <person name="Guttman D.S."/>
        </authorList>
    </citation>
    <scope>NUCLEOTIDE SEQUENCE [LARGE SCALE GENOMIC DNA]</scope>
    <source>
        <strain evidence="2 3">ICMP 11281</strain>
    </source>
</reference>